<feature type="transmembrane region" description="Helical" evidence="9">
    <location>
        <begin position="89"/>
        <end position="108"/>
    </location>
</feature>
<dbReference type="AlphaFoldDB" id="A0A834Y172"/>
<evidence type="ECO:0000259" key="10">
    <source>
        <dbReference type="PROSITE" id="PS50850"/>
    </source>
</evidence>
<keyword evidence="5 9" id="KW-0472">Membrane</keyword>
<feature type="transmembrane region" description="Helical" evidence="9">
    <location>
        <begin position="292"/>
        <end position="317"/>
    </location>
</feature>
<dbReference type="InterPro" id="IPR003663">
    <property type="entry name" value="Sugar/inositol_transpt"/>
</dbReference>
<dbReference type="InterPro" id="IPR036259">
    <property type="entry name" value="MFS_trans_sf"/>
</dbReference>
<dbReference type="GO" id="GO:0005886">
    <property type="term" value="C:plasma membrane"/>
    <property type="evidence" value="ECO:0007669"/>
    <property type="project" value="UniProtKB-SubCell"/>
</dbReference>
<comment type="caution">
    <text evidence="11">The sequence shown here is derived from an EMBL/GenBank/DDBJ whole genome shotgun (WGS) entry which is preliminary data.</text>
</comment>
<evidence type="ECO:0000256" key="4">
    <source>
        <dbReference type="ARBA" id="ARBA00022989"/>
    </source>
</evidence>
<feature type="transmembrane region" description="Helical" evidence="9">
    <location>
        <begin position="147"/>
        <end position="167"/>
    </location>
</feature>
<keyword evidence="3 9" id="KW-0812">Transmembrane</keyword>
<feature type="transmembrane region" description="Helical" evidence="9">
    <location>
        <begin position="324"/>
        <end position="345"/>
    </location>
</feature>
<dbReference type="CDD" id="cd17358">
    <property type="entry name" value="MFS_GLUT6_8_Class3_like"/>
    <property type="match status" value="1"/>
</dbReference>
<dbReference type="Proteomes" id="UP000639338">
    <property type="component" value="Unassembled WGS sequence"/>
</dbReference>
<dbReference type="InterPro" id="IPR005828">
    <property type="entry name" value="MFS_sugar_transport-like"/>
</dbReference>
<reference evidence="11 12" key="1">
    <citation type="submission" date="2020-08" db="EMBL/GenBank/DDBJ databases">
        <title>Aphidius gifuensis genome sequencing and assembly.</title>
        <authorList>
            <person name="Du Z."/>
        </authorList>
    </citation>
    <scope>NUCLEOTIDE SEQUENCE [LARGE SCALE GENOMIC DNA]</scope>
    <source>
        <strain evidence="11">YNYX2018</strain>
        <tissue evidence="11">Adults</tissue>
    </source>
</reference>
<dbReference type="Gene3D" id="1.20.1250.20">
    <property type="entry name" value="MFS general substrate transporter like domains"/>
    <property type="match status" value="1"/>
</dbReference>
<evidence type="ECO:0000256" key="8">
    <source>
        <dbReference type="RuleBase" id="RU003346"/>
    </source>
</evidence>
<keyword evidence="8" id="KW-0813">Transport</keyword>
<dbReference type="Pfam" id="PF00083">
    <property type="entry name" value="Sugar_tr"/>
    <property type="match status" value="1"/>
</dbReference>
<feature type="transmembrane region" description="Helical" evidence="9">
    <location>
        <begin position="114"/>
        <end position="135"/>
    </location>
</feature>
<sequence length="482" mass="53691">MSNEKGSKFPQYFAAIAACLSALASSAMMAWTSPTFHKLEKNNPVADDNPFGHAITADESSWISSLPILATVLGCFFFGYLAKRYGRKHTLLSSAIFFTISWIFIATAKTVEMLYIARFISGIAIAIPFTTLPMYCGEIAETEIRGLLGSLLQPFISFGLLLAYCVGPYVSYTIFWIICSCLPVIFFGVFSYMPESPYYLSAKGRNHEAISSLAKLRGKSINSVKVEARYIQKTIEEAYKCEATIMDLFFVNVNFKALLFTNCLLVFQQFTGINIVIFYSQKIFDSAGTSESLSSAVSTIIVGFFSFLPSCVTPFIVDKWGRKILLIISAIGQTISLIALGSYFYLLEFGDVSKISWLPVASLMTFIVSYSFGWGPLPWTVMGEMFASNVKSKAAGISTFISWTLAFLLTKYFNNFADKFGMYTAFWVFAVFCFISILFTHFLLPETNGKSLEQIQAELGGDVDKIIDSKEIIIDDHKKHLP</sequence>
<evidence type="ECO:0000313" key="12">
    <source>
        <dbReference type="Proteomes" id="UP000639338"/>
    </source>
</evidence>
<feature type="transmembrane region" description="Helical" evidence="9">
    <location>
        <begin position="394"/>
        <end position="413"/>
    </location>
</feature>
<name>A0A834Y172_APHGI</name>
<evidence type="ECO:0000256" key="2">
    <source>
        <dbReference type="ARBA" id="ARBA00022475"/>
    </source>
</evidence>
<dbReference type="PROSITE" id="PS51257">
    <property type="entry name" value="PROKAR_LIPOPROTEIN"/>
    <property type="match status" value="1"/>
</dbReference>
<protein>
    <recommendedName>
        <fullName evidence="10">Major facilitator superfamily (MFS) profile domain-containing protein</fullName>
    </recommendedName>
</protein>
<keyword evidence="12" id="KW-1185">Reference proteome</keyword>
<feature type="transmembrane region" description="Helical" evidence="9">
    <location>
        <begin position="12"/>
        <end position="31"/>
    </location>
</feature>
<accession>A0A834Y172</accession>
<dbReference type="FunFam" id="1.20.1250.20:FF:000055">
    <property type="entry name" value="Facilitated trehalose transporter Tret1-2 homolog"/>
    <property type="match status" value="1"/>
</dbReference>
<dbReference type="InterPro" id="IPR050549">
    <property type="entry name" value="MFS_Trehalose_Transporter"/>
</dbReference>
<evidence type="ECO:0000256" key="1">
    <source>
        <dbReference type="ARBA" id="ARBA00004651"/>
    </source>
</evidence>
<dbReference type="OrthoDB" id="2162425at2759"/>
<dbReference type="PANTHER" id="PTHR48021">
    <property type="match status" value="1"/>
</dbReference>
<keyword evidence="2" id="KW-1003">Cell membrane</keyword>
<proteinExistence type="inferred from homology"/>
<keyword evidence="6" id="KW-0325">Glycoprotein</keyword>
<evidence type="ECO:0000256" key="7">
    <source>
        <dbReference type="ARBA" id="ARBA00024348"/>
    </source>
</evidence>
<dbReference type="PANTHER" id="PTHR48021:SF47">
    <property type="entry name" value="GH17672P"/>
    <property type="match status" value="1"/>
</dbReference>
<dbReference type="InterPro" id="IPR044775">
    <property type="entry name" value="MFS_ERD6/Tret1-like"/>
</dbReference>
<feature type="transmembrane region" description="Helical" evidence="9">
    <location>
        <begin position="173"/>
        <end position="193"/>
    </location>
</feature>
<gene>
    <name evidence="11" type="ORF">HCN44_004701</name>
</gene>
<comment type="similarity">
    <text evidence="7">Belongs to the major facilitator superfamily. Sugar transporter (TC 2.A.1.1) family. Trehalose transporter subfamily.</text>
</comment>
<evidence type="ECO:0000256" key="5">
    <source>
        <dbReference type="ARBA" id="ARBA00023136"/>
    </source>
</evidence>
<evidence type="ECO:0000256" key="6">
    <source>
        <dbReference type="ARBA" id="ARBA00023180"/>
    </source>
</evidence>
<feature type="transmembrane region" description="Helical" evidence="9">
    <location>
        <begin position="257"/>
        <end position="280"/>
    </location>
</feature>
<feature type="domain" description="Major facilitator superfamily (MFS) profile" evidence="10">
    <location>
        <begin position="10"/>
        <end position="448"/>
    </location>
</feature>
<dbReference type="EMBL" id="JACMRX010000002">
    <property type="protein sequence ID" value="KAF7995229.1"/>
    <property type="molecule type" value="Genomic_DNA"/>
</dbReference>
<evidence type="ECO:0000256" key="9">
    <source>
        <dbReference type="SAM" id="Phobius"/>
    </source>
</evidence>
<dbReference type="NCBIfam" id="TIGR00879">
    <property type="entry name" value="SP"/>
    <property type="match status" value="1"/>
</dbReference>
<dbReference type="PRINTS" id="PR00171">
    <property type="entry name" value="SUGRTRNSPORT"/>
</dbReference>
<dbReference type="GO" id="GO:0051119">
    <property type="term" value="F:sugar transmembrane transporter activity"/>
    <property type="evidence" value="ECO:0007669"/>
    <property type="project" value="InterPro"/>
</dbReference>
<evidence type="ECO:0000313" key="11">
    <source>
        <dbReference type="EMBL" id="KAF7995229.1"/>
    </source>
</evidence>
<dbReference type="InterPro" id="IPR020846">
    <property type="entry name" value="MFS_dom"/>
</dbReference>
<keyword evidence="4 9" id="KW-1133">Transmembrane helix</keyword>
<feature type="transmembrane region" description="Helical" evidence="9">
    <location>
        <begin position="62"/>
        <end position="82"/>
    </location>
</feature>
<evidence type="ECO:0000256" key="3">
    <source>
        <dbReference type="ARBA" id="ARBA00022692"/>
    </source>
</evidence>
<feature type="transmembrane region" description="Helical" evidence="9">
    <location>
        <begin position="425"/>
        <end position="444"/>
    </location>
</feature>
<feature type="transmembrane region" description="Helical" evidence="9">
    <location>
        <begin position="357"/>
        <end position="382"/>
    </location>
</feature>
<organism evidence="11 12">
    <name type="scientific">Aphidius gifuensis</name>
    <name type="common">Parasitoid wasp</name>
    <dbReference type="NCBI Taxonomy" id="684658"/>
    <lineage>
        <taxon>Eukaryota</taxon>
        <taxon>Metazoa</taxon>
        <taxon>Ecdysozoa</taxon>
        <taxon>Arthropoda</taxon>
        <taxon>Hexapoda</taxon>
        <taxon>Insecta</taxon>
        <taxon>Pterygota</taxon>
        <taxon>Neoptera</taxon>
        <taxon>Endopterygota</taxon>
        <taxon>Hymenoptera</taxon>
        <taxon>Apocrita</taxon>
        <taxon>Ichneumonoidea</taxon>
        <taxon>Braconidae</taxon>
        <taxon>Aphidiinae</taxon>
        <taxon>Aphidius</taxon>
    </lineage>
</organism>
<dbReference type="SUPFAM" id="SSF103473">
    <property type="entry name" value="MFS general substrate transporter"/>
    <property type="match status" value="1"/>
</dbReference>
<comment type="subcellular location">
    <subcellularLocation>
        <location evidence="1">Cell membrane</location>
        <topology evidence="1">Multi-pass membrane protein</topology>
    </subcellularLocation>
</comment>
<dbReference type="PROSITE" id="PS50850">
    <property type="entry name" value="MFS"/>
    <property type="match status" value="1"/>
</dbReference>